<dbReference type="EMBL" id="CP033924">
    <property type="protein sequence ID" value="AZA81696.1"/>
    <property type="molecule type" value="Genomic_DNA"/>
</dbReference>
<reference evidence="3 4" key="1">
    <citation type="submission" date="2018-01" db="EMBL/GenBank/DDBJ databases">
        <title>Draft genome sequences of Chryseobacterium lactis NCTC11390, Chryseobacterium oncorhynchi 701B-08, and Chryseobacterium viscerum 687B-08.</title>
        <authorList>
            <person name="Jeong J.-J."/>
            <person name="Lee Y.J."/>
            <person name="Park B."/>
            <person name="Choi I.-G."/>
            <person name="Kim K.D."/>
        </authorList>
    </citation>
    <scope>NUCLEOTIDE SEQUENCE [LARGE SCALE GENOMIC DNA]</scope>
    <source>
        <strain evidence="3 4">NCTC11390</strain>
    </source>
</reference>
<sequence length="296" mass="32553">MVKNYFLKMFAGIAFLGLLASCNTTADPIESVPNPDGGPPPQKVLTKVSVNNVSQEEYFTTADVLDQAVFKDNSLNAGNANYTATLTYINTTTNPKIKKEISKVKFVSSASSSLKYDFDITPDGNGKIYNATLIATGATPGVSYLSDYTFTYEATTGKLSKILEKRKEGGISAYNKFIEYAFTYTGENIIQAVCSKGILDINGNPNMTTATKSKYSFQNYDSQKSPFSTLPKTYFLMLSLIDPINFYKACPNNPTSMFIEIPTKPSVNTAQSYSYDNQGYPAVEKNQNVSFTYKTL</sequence>
<evidence type="ECO:0000313" key="4">
    <source>
        <dbReference type="Proteomes" id="UP000236262"/>
    </source>
</evidence>
<evidence type="ECO:0000256" key="1">
    <source>
        <dbReference type="SAM" id="SignalP"/>
    </source>
</evidence>
<dbReference type="KEGG" id="clac:EG342_07120"/>
<dbReference type="PROSITE" id="PS51257">
    <property type="entry name" value="PROKAR_LIPOPROTEIN"/>
    <property type="match status" value="1"/>
</dbReference>
<name>A0A3G6RXR6_CHRLC</name>
<keyword evidence="5" id="KW-1185">Reference proteome</keyword>
<protein>
    <recommendedName>
        <fullName evidence="6">DUF4595 domain-containing protein</fullName>
    </recommendedName>
</protein>
<gene>
    <name evidence="3" type="ORF">C1637_03725</name>
    <name evidence="2" type="ORF">EG342_07120</name>
</gene>
<dbReference type="AlphaFoldDB" id="A0A3G6RXR6"/>
<dbReference type="OrthoDB" id="1271983at2"/>
<dbReference type="RefSeq" id="WP_103289045.1">
    <property type="nucleotide sequence ID" value="NZ_CP033924.1"/>
</dbReference>
<evidence type="ECO:0000313" key="3">
    <source>
        <dbReference type="EMBL" id="PNW15545.1"/>
    </source>
</evidence>
<keyword evidence="1" id="KW-0732">Signal</keyword>
<feature type="signal peptide" evidence="1">
    <location>
        <begin position="1"/>
        <end position="26"/>
    </location>
</feature>
<reference evidence="2 5" key="2">
    <citation type="submission" date="2018-11" db="EMBL/GenBank/DDBJ databases">
        <title>Proposal to divide the Flavobacteriaceae and reorganize its genera based on Amino Acid Identity values calculated from whole genome sequences.</title>
        <authorList>
            <person name="Nicholson A.C."/>
            <person name="Gulvik C.A."/>
            <person name="Whitney A.M."/>
            <person name="Humrighouse B.W."/>
            <person name="Bell M."/>
            <person name="Holmes B."/>
            <person name="Steigerwalt A.G."/>
            <person name="Villarma A."/>
            <person name="Sheth M."/>
            <person name="Batra D."/>
            <person name="Pryor J."/>
            <person name="Bernardet J.-F."/>
            <person name="Hugo C."/>
            <person name="Kampfer P."/>
            <person name="Newman J."/>
            <person name="McQuiston J.R."/>
        </authorList>
    </citation>
    <scope>NUCLEOTIDE SEQUENCE [LARGE SCALE GENOMIC DNA]</scope>
    <source>
        <strain evidence="2 5">KC_1864</strain>
    </source>
</reference>
<evidence type="ECO:0000313" key="2">
    <source>
        <dbReference type="EMBL" id="AZA81696.1"/>
    </source>
</evidence>
<dbReference type="Proteomes" id="UP000236262">
    <property type="component" value="Unassembled WGS sequence"/>
</dbReference>
<proteinExistence type="predicted"/>
<dbReference type="EMBL" id="PPEH01000001">
    <property type="protein sequence ID" value="PNW15545.1"/>
    <property type="molecule type" value="Genomic_DNA"/>
</dbReference>
<evidence type="ECO:0008006" key="6">
    <source>
        <dbReference type="Google" id="ProtNLM"/>
    </source>
</evidence>
<feature type="chain" id="PRO_5044594169" description="DUF4595 domain-containing protein" evidence="1">
    <location>
        <begin position="27"/>
        <end position="296"/>
    </location>
</feature>
<organism evidence="3 4">
    <name type="scientific">Chryseobacterium lactis</name>
    <dbReference type="NCBI Taxonomy" id="1241981"/>
    <lineage>
        <taxon>Bacteria</taxon>
        <taxon>Pseudomonadati</taxon>
        <taxon>Bacteroidota</taxon>
        <taxon>Flavobacteriia</taxon>
        <taxon>Flavobacteriales</taxon>
        <taxon>Weeksellaceae</taxon>
        <taxon>Chryseobacterium group</taxon>
        <taxon>Chryseobacterium</taxon>
    </lineage>
</organism>
<dbReference type="Proteomes" id="UP000279972">
    <property type="component" value="Chromosome"/>
</dbReference>
<evidence type="ECO:0000313" key="5">
    <source>
        <dbReference type="Proteomes" id="UP000279972"/>
    </source>
</evidence>
<accession>A0A3G6RXR6</accession>